<dbReference type="Proteomes" id="UP001158067">
    <property type="component" value="Unassembled WGS sequence"/>
</dbReference>
<feature type="compositionally biased region" description="Low complexity" evidence="1">
    <location>
        <begin position="39"/>
        <end position="55"/>
    </location>
</feature>
<comment type="caution">
    <text evidence="2">The sequence shown here is derived from an EMBL/GenBank/DDBJ whole genome shotgun (WGS) entry which is preliminary data.</text>
</comment>
<feature type="region of interest" description="Disordered" evidence="1">
    <location>
        <begin position="1"/>
        <end position="59"/>
    </location>
</feature>
<dbReference type="EMBL" id="FXUG01000002">
    <property type="protein sequence ID" value="SMP46889.1"/>
    <property type="molecule type" value="Genomic_DNA"/>
</dbReference>
<feature type="compositionally biased region" description="Low complexity" evidence="1">
    <location>
        <begin position="1"/>
        <end position="20"/>
    </location>
</feature>
<proteinExistence type="predicted"/>
<gene>
    <name evidence="2" type="ORF">SAMN06265222_102191</name>
</gene>
<keyword evidence="3" id="KW-1185">Reference proteome</keyword>
<feature type="compositionally biased region" description="Polar residues" evidence="1">
    <location>
        <begin position="21"/>
        <end position="38"/>
    </location>
</feature>
<organism evidence="2 3">
    <name type="scientific">Neorhodopirellula lusitana</name>
    <dbReference type="NCBI Taxonomy" id="445327"/>
    <lineage>
        <taxon>Bacteria</taxon>
        <taxon>Pseudomonadati</taxon>
        <taxon>Planctomycetota</taxon>
        <taxon>Planctomycetia</taxon>
        <taxon>Pirellulales</taxon>
        <taxon>Pirellulaceae</taxon>
        <taxon>Neorhodopirellula</taxon>
    </lineage>
</organism>
<protein>
    <submittedName>
        <fullName evidence="2">Uncharacterized protein</fullName>
    </submittedName>
</protein>
<evidence type="ECO:0000313" key="3">
    <source>
        <dbReference type="Proteomes" id="UP001158067"/>
    </source>
</evidence>
<sequence>MNQPESSASTPIAASTSSEEVNSSGEVAVTSEGNPTDEASSTPATSAASTTTPPSHRLATSDERLSVAFHWRKDRYDHVIAWMEGTNNFSLFRSINGSASEDWPASPAIQQLSTETIEDRVTILGVGCSGTNHYSVSVQALDSEAGVPVIQFDWAVRLSKELENDEAVAACEAWLGTTYQAASGRKKPPATATCRFMAAEGVNLATTKANGPSLHRLSPPSITGVKTIQWSYQIA</sequence>
<evidence type="ECO:0000313" key="2">
    <source>
        <dbReference type="EMBL" id="SMP46889.1"/>
    </source>
</evidence>
<accession>A0ABY1PVB6</accession>
<dbReference type="RefSeq" id="WP_283431524.1">
    <property type="nucleotide sequence ID" value="NZ_FXUG01000002.1"/>
</dbReference>
<evidence type="ECO:0000256" key="1">
    <source>
        <dbReference type="SAM" id="MobiDB-lite"/>
    </source>
</evidence>
<name>A0ABY1PVB6_9BACT</name>
<reference evidence="2 3" key="1">
    <citation type="submission" date="2017-05" db="EMBL/GenBank/DDBJ databases">
        <authorList>
            <person name="Varghese N."/>
            <person name="Submissions S."/>
        </authorList>
    </citation>
    <scope>NUCLEOTIDE SEQUENCE [LARGE SCALE GENOMIC DNA]</scope>
    <source>
        <strain evidence="2 3">DSM 25457</strain>
    </source>
</reference>